<dbReference type="NCBIfam" id="TIGR01250">
    <property type="entry name" value="pro_imino_pep_2"/>
    <property type="match status" value="1"/>
</dbReference>
<feature type="domain" description="AB hydrolase-1" evidence="3">
    <location>
        <begin position="41"/>
        <end position="291"/>
    </location>
</feature>
<gene>
    <name evidence="4" type="ORF">GGX14DRAFT_440288</name>
</gene>
<dbReference type="InterPro" id="IPR029058">
    <property type="entry name" value="AB_hydrolase_fold"/>
</dbReference>
<dbReference type="AlphaFoldDB" id="A0AAD6VLW4"/>
<dbReference type="InterPro" id="IPR000073">
    <property type="entry name" value="AB_hydrolase_1"/>
</dbReference>
<sequence>MVINPAPVKEGKIPFIVGDETFETYYKVFGDVESCADGAGPLIVLHGGPGMSHDYLSPLSDLASRSPSRAVIFYDQLGNGKSTHLLSKNPSFWTIDLFIAELENVLAFFQVANRFSILGHSWGGTLVSEFIVRRQPGGLRRLVLANALASSKLRNEAIASLLSGLPEDVQAVFKKHEAAGLTKSEEYKAAMMTFWAKHGCRVQPFPPEFLYSISLADKDPTVVDAMRNGSAGFATSWDITDRIQAMRHVPTLIISGEYDMANSVCAPFYWGIDRVKWVKFANSSHTPHWEERERYMTVVGEFLDSGPA</sequence>
<organism evidence="4 5">
    <name type="scientific">Mycena pura</name>
    <dbReference type="NCBI Taxonomy" id="153505"/>
    <lineage>
        <taxon>Eukaryota</taxon>
        <taxon>Fungi</taxon>
        <taxon>Dikarya</taxon>
        <taxon>Basidiomycota</taxon>
        <taxon>Agaricomycotina</taxon>
        <taxon>Agaricomycetes</taxon>
        <taxon>Agaricomycetidae</taxon>
        <taxon>Agaricales</taxon>
        <taxon>Marasmiineae</taxon>
        <taxon>Mycenaceae</taxon>
        <taxon>Mycena</taxon>
    </lineage>
</organism>
<dbReference type="GO" id="GO:0006508">
    <property type="term" value="P:proteolysis"/>
    <property type="evidence" value="ECO:0007669"/>
    <property type="project" value="InterPro"/>
</dbReference>
<dbReference type="GO" id="GO:0016020">
    <property type="term" value="C:membrane"/>
    <property type="evidence" value="ECO:0007669"/>
    <property type="project" value="TreeGrafter"/>
</dbReference>
<evidence type="ECO:0000313" key="4">
    <source>
        <dbReference type="EMBL" id="KAJ7217050.1"/>
    </source>
</evidence>
<dbReference type="Proteomes" id="UP001219525">
    <property type="component" value="Unassembled WGS sequence"/>
</dbReference>
<comment type="similarity">
    <text evidence="1">Belongs to the peptidase S33 family.</text>
</comment>
<dbReference type="SUPFAM" id="SSF53474">
    <property type="entry name" value="alpha/beta-Hydrolases"/>
    <property type="match status" value="1"/>
</dbReference>
<dbReference type="EMBL" id="JARJCW010000014">
    <property type="protein sequence ID" value="KAJ7217050.1"/>
    <property type="molecule type" value="Genomic_DNA"/>
</dbReference>
<evidence type="ECO:0000256" key="2">
    <source>
        <dbReference type="ARBA" id="ARBA00022801"/>
    </source>
</evidence>
<keyword evidence="5" id="KW-1185">Reference proteome</keyword>
<feature type="non-terminal residue" evidence="4">
    <location>
        <position position="308"/>
    </location>
</feature>
<dbReference type="InterPro" id="IPR050266">
    <property type="entry name" value="AB_hydrolase_sf"/>
</dbReference>
<comment type="caution">
    <text evidence="4">The sequence shown here is derived from an EMBL/GenBank/DDBJ whole genome shotgun (WGS) entry which is preliminary data.</text>
</comment>
<evidence type="ECO:0000256" key="1">
    <source>
        <dbReference type="ARBA" id="ARBA00010088"/>
    </source>
</evidence>
<dbReference type="PRINTS" id="PR00793">
    <property type="entry name" value="PROAMNOPTASE"/>
</dbReference>
<protein>
    <submittedName>
        <fullName evidence="4">Proline iminopeptidase</fullName>
    </submittedName>
</protein>
<dbReference type="InterPro" id="IPR002410">
    <property type="entry name" value="Peptidase_S33"/>
</dbReference>
<dbReference type="PANTHER" id="PTHR43798:SF33">
    <property type="entry name" value="HYDROLASE, PUTATIVE (AFU_ORTHOLOGUE AFUA_2G14860)-RELATED"/>
    <property type="match status" value="1"/>
</dbReference>
<dbReference type="PIRSF" id="PIRSF005539">
    <property type="entry name" value="Pept_S33_TRI_F1"/>
    <property type="match status" value="1"/>
</dbReference>
<keyword evidence="2" id="KW-0378">Hydrolase</keyword>
<dbReference type="Gene3D" id="3.40.50.1820">
    <property type="entry name" value="alpha/beta hydrolase"/>
    <property type="match status" value="1"/>
</dbReference>
<proteinExistence type="inferred from homology"/>
<reference evidence="4" key="1">
    <citation type="submission" date="2023-03" db="EMBL/GenBank/DDBJ databases">
        <title>Massive genome expansion in bonnet fungi (Mycena s.s.) driven by repeated elements and novel gene families across ecological guilds.</title>
        <authorList>
            <consortium name="Lawrence Berkeley National Laboratory"/>
            <person name="Harder C.B."/>
            <person name="Miyauchi S."/>
            <person name="Viragh M."/>
            <person name="Kuo A."/>
            <person name="Thoen E."/>
            <person name="Andreopoulos B."/>
            <person name="Lu D."/>
            <person name="Skrede I."/>
            <person name="Drula E."/>
            <person name="Henrissat B."/>
            <person name="Morin E."/>
            <person name="Kohler A."/>
            <person name="Barry K."/>
            <person name="LaButti K."/>
            <person name="Morin E."/>
            <person name="Salamov A."/>
            <person name="Lipzen A."/>
            <person name="Mereny Z."/>
            <person name="Hegedus B."/>
            <person name="Baldrian P."/>
            <person name="Stursova M."/>
            <person name="Weitz H."/>
            <person name="Taylor A."/>
            <person name="Grigoriev I.V."/>
            <person name="Nagy L.G."/>
            <person name="Martin F."/>
            <person name="Kauserud H."/>
        </authorList>
    </citation>
    <scope>NUCLEOTIDE SEQUENCE</scope>
    <source>
        <strain evidence="4">9144</strain>
    </source>
</reference>
<dbReference type="PANTHER" id="PTHR43798">
    <property type="entry name" value="MONOACYLGLYCEROL LIPASE"/>
    <property type="match status" value="1"/>
</dbReference>
<dbReference type="GO" id="GO:0008233">
    <property type="term" value="F:peptidase activity"/>
    <property type="evidence" value="ECO:0007669"/>
    <property type="project" value="InterPro"/>
</dbReference>
<evidence type="ECO:0000259" key="3">
    <source>
        <dbReference type="Pfam" id="PF00561"/>
    </source>
</evidence>
<dbReference type="Pfam" id="PF00561">
    <property type="entry name" value="Abhydrolase_1"/>
    <property type="match status" value="1"/>
</dbReference>
<dbReference type="InterPro" id="IPR005945">
    <property type="entry name" value="Pro_imino_pep"/>
</dbReference>
<name>A0AAD6VLW4_9AGAR</name>
<accession>A0AAD6VLW4</accession>
<evidence type="ECO:0000313" key="5">
    <source>
        <dbReference type="Proteomes" id="UP001219525"/>
    </source>
</evidence>